<dbReference type="Pfam" id="PF03553">
    <property type="entry name" value="Na_H_antiporter"/>
    <property type="match status" value="1"/>
</dbReference>
<dbReference type="PANTHER" id="PTHR33451">
    <property type="entry name" value="MALATE-2H(+)/NA(+)-LACTATE ANTIPORTER"/>
    <property type="match status" value="1"/>
</dbReference>
<feature type="transmembrane region" description="Helical" evidence="10">
    <location>
        <begin position="36"/>
        <end position="55"/>
    </location>
</feature>
<feature type="transmembrane region" description="Helical" evidence="10">
    <location>
        <begin position="262"/>
        <end position="278"/>
    </location>
</feature>
<evidence type="ECO:0000256" key="10">
    <source>
        <dbReference type="SAM" id="Phobius"/>
    </source>
</evidence>
<reference evidence="12" key="2">
    <citation type="submission" date="2021-04" db="EMBL/GenBank/DDBJ databases">
        <authorList>
            <person name="Gilroy R."/>
        </authorList>
    </citation>
    <scope>NUCLEOTIDE SEQUENCE</scope>
    <source>
        <strain evidence="12">CHK32-1732</strain>
    </source>
</reference>
<evidence type="ECO:0000259" key="11">
    <source>
        <dbReference type="Pfam" id="PF03553"/>
    </source>
</evidence>
<feature type="transmembrane region" description="Helical" evidence="10">
    <location>
        <begin position="384"/>
        <end position="406"/>
    </location>
</feature>
<dbReference type="EMBL" id="DXGC01000077">
    <property type="protein sequence ID" value="HIW91894.1"/>
    <property type="molecule type" value="Genomic_DNA"/>
</dbReference>
<evidence type="ECO:0000256" key="1">
    <source>
        <dbReference type="ARBA" id="ARBA00004651"/>
    </source>
</evidence>
<evidence type="ECO:0000256" key="5">
    <source>
        <dbReference type="ARBA" id="ARBA00022692"/>
    </source>
</evidence>
<dbReference type="GO" id="GO:0005886">
    <property type="term" value="C:plasma membrane"/>
    <property type="evidence" value="ECO:0007669"/>
    <property type="project" value="UniProtKB-SubCell"/>
</dbReference>
<dbReference type="InterPro" id="IPR052180">
    <property type="entry name" value="NhaC_Na-H+_Antiporter"/>
</dbReference>
<evidence type="ECO:0000256" key="9">
    <source>
        <dbReference type="SAM" id="MobiDB-lite"/>
    </source>
</evidence>
<keyword evidence="7 10" id="KW-0472">Membrane</keyword>
<protein>
    <recommendedName>
        <fullName evidence="11">Na+/H+ antiporter NhaC-like C-terminal domain-containing protein</fullName>
    </recommendedName>
</protein>
<dbReference type="Proteomes" id="UP000824190">
    <property type="component" value="Unassembled WGS sequence"/>
</dbReference>
<evidence type="ECO:0000313" key="12">
    <source>
        <dbReference type="EMBL" id="HIW91894.1"/>
    </source>
</evidence>
<feature type="region of interest" description="Disordered" evidence="9">
    <location>
        <begin position="488"/>
        <end position="513"/>
    </location>
</feature>
<feature type="domain" description="Na+/H+ antiporter NhaC-like C-terminal" evidence="11">
    <location>
        <begin position="184"/>
        <end position="472"/>
    </location>
</feature>
<feature type="transmembrane region" description="Helical" evidence="10">
    <location>
        <begin position="283"/>
        <end position="303"/>
    </location>
</feature>
<name>A0A9D1RPR0_9CORY</name>
<keyword evidence="6 10" id="KW-1133">Transmembrane helix</keyword>
<dbReference type="AlphaFoldDB" id="A0A9D1RPR0"/>
<feature type="transmembrane region" description="Helical" evidence="10">
    <location>
        <begin position="61"/>
        <end position="82"/>
    </location>
</feature>
<evidence type="ECO:0000256" key="6">
    <source>
        <dbReference type="ARBA" id="ARBA00022989"/>
    </source>
</evidence>
<sequence>MAFALTPTGKDGDFVSGEDPEAKDQPGGPPLPRVQLSVGVIFIVAAILMVGTIFFDAPIELSMFVALVALMLILAVRGFNFGEIQDAAFNAMRSVLELVMILLSVGMLISSWAQSGTIPLIIRFGLETIDPSWFFVTSLLLCSMTSLVTGTSWGTMGSVGVALMAVGSGLGMPMGLTAGAIVSGAYFGDKMSPLSDSTNLSAAITGTPLFTHIRYMLITTVPAYIVTAIIFTVLGFTTGHGGSAEGEIGGIVDGINENFNTGWYSLLPILVTVAMLIFRVPPFVAIFSGAVGAVFVSLATQGASIDELITTLHSGFVLDTGVEEIDDLISGGGLLSMGGLAMLFLFAVGVSGLLNKGGFVGVLIEKFLLFANSRRKLMSLSSPVVFVAVGLGASFSFSAVMAGTLLSPAYKKLGLKSQNLSRTIEDSGTVYDAFYPWSGGGIFAAGALGIATVEYMPFMFFAFLSTAFGLIVAMTQYKVATLPDVERDEASVTTDADNPAPAGNNENELEQTK</sequence>
<feature type="transmembrane region" description="Helical" evidence="10">
    <location>
        <begin position="340"/>
        <end position="364"/>
    </location>
</feature>
<evidence type="ECO:0000313" key="13">
    <source>
        <dbReference type="Proteomes" id="UP000824190"/>
    </source>
</evidence>
<dbReference type="PANTHER" id="PTHR33451:SF3">
    <property type="entry name" value="MALATE-2H(+)_NA(+)-LACTATE ANTIPORTER"/>
    <property type="match status" value="1"/>
</dbReference>
<comment type="caution">
    <text evidence="12">The sequence shown here is derived from an EMBL/GenBank/DDBJ whole genome shotgun (WGS) entry which is preliminary data.</text>
</comment>
<feature type="transmembrane region" description="Helical" evidence="10">
    <location>
        <begin position="161"/>
        <end position="187"/>
    </location>
</feature>
<evidence type="ECO:0000256" key="3">
    <source>
        <dbReference type="ARBA" id="ARBA00022449"/>
    </source>
</evidence>
<comment type="similarity">
    <text evidence="8">Belongs to the NhaC Na(+)/H(+) (TC 2.A.35) antiporter family.</text>
</comment>
<reference evidence="12" key="1">
    <citation type="journal article" date="2021" name="PeerJ">
        <title>Extensive microbial diversity within the chicken gut microbiome revealed by metagenomics and culture.</title>
        <authorList>
            <person name="Gilroy R."/>
            <person name="Ravi A."/>
            <person name="Getino M."/>
            <person name="Pursley I."/>
            <person name="Horton D.L."/>
            <person name="Alikhan N.F."/>
            <person name="Baker D."/>
            <person name="Gharbi K."/>
            <person name="Hall N."/>
            <person name="Watson M."/>
            <person name="Adriaenssens E.M."/>
            <person name="Foster-Nyarko E."/>
            <person name="Jarju S."/>
            <person name="Secka A."/>
            <person name="Antonio M."/>
            <person name="Oren A."/>
            <person name="Chaudhuri R.R."/>
            <person name="La Ragione R."/>
            <person name="Hildebrand F."/>
            <person name="Pallen M.J."/>
        </authorList>
    </citation>
    <scope>NUCLEOTIDE SEQUENCE</scope>
    <source>
        <strain evidence="12">CHK32-1732</strain>
    </source>
</reference>
<dbReference type="InterPro" id="IPR018461">
    <property type="entry name" value="Na/H_Antiport_NhaC-like_C"/>
</dbReference>
<accession>A0A9D1RPR0</accession>
<feature type="region of interest" description="Disordered" evidence="9">
    <location>
        <begin position="1"/>
        <end position="30"/>
    </location>
</feature>
<organism evidence="12 13">
    <name type="scientific">Candidatus Corynebacterium avicola</name>
    <dbReference type="NCBI Taxonomy" id="2838527"/>
    <lineage>
        <taxon>Bacteria</taxon>
        <taxon>Bacillati</taxon>
        <taxon>Actinomycetota</taxon>
        <taxon>Actinomycetes</taxon>
        <taxon>Mycobacteriales</taxon>
        <taxon>Corynebacteriaceae</taxon>
        <taxon>Corynebacterium</taxon>
    </lineage>
</organism>
<keyword evidence="2" id="KW-0813">Transport</keyword>
<gene>
    <name evidence="12" type="ORF">H9870_09570</name>
</gene>
<evidence type="ECO:0000256" key="7">
    <source>
        <dbReference type="ARBA" id="ARBA00023136"/>
    </source>
</evidence>
<evidence type="ECO:0000256" key="2">
    <source>
        <dbReference type="ARBA" id="ARBA00022448"/>
    </source>
</evidence>
<comment type="subcellular location">
    <subcellularLocation>
        <location evidence="1">Cell membrane</location>
        <topology evidence="1">Multi-pass membrane protein</topology>
    </subcellularLocation>
</comment>
<evidence type="ECO:0000256" key="8">
    <source>
        <dbReference type="ARBA" id="ARBA00038435"/>
    </source>
</evidence>
<feature type="transmembrane region" description="Helical" evidence="10">
    <location>
        <begin position="133"/>
        <end position="154"/>
    </location>
</feature>
<keyword evidence="3" id="KW-0050">Antiport</keyword>
<proteinExistence type="inferred from homology"/>
<keyword evidence="5 10" id="KW-0812">Transmembrane</keyword>
<feature type="transmembrane region" description="Helical" evidence="10">
    <location>
        <begin position="224"/>
        <end position="242"/>
    </location>
</feature>
<evidence type="ECO:0000256" key="4">
    <source>
        <dbReference type="ARBA" id="ARBA00022475"/>
    </source>
</evidence>
<keyword evidence="4" id="KW-1003">Cell membrane</keyword>
<feature type="transmembrane region" description="Helical" evidence="10">
    <location>
        <begin position="94"/>
        <end position="113"/>
    </location>
</feature>
<dbReference type="GO" id="GO:0015297">
    <property type="term" value="F:antiporter activity"/>
    <property type="evidence" value="ECO:0007669"/>
    <property type="project" value="UniProtKB-KW"/>
</dbReference>